<dbReference type="Pfam" id="PF00067">
    <property type="entry name" value="p450"/>
    <property type="match status" value="1"/>
</dbReference>
<dbReference type="GO" id="GO:0005506">
    <property type="term" value="F:iron ion binding"/>
    <property type="evidence" value="ECO:0007669"/>
    <property type="project" value="InterPro"/>
</dbReference>
<evidence type="ECO:0000313" key="3">
    <source>
        <dbReference type="Proteomes" id="UP000009183"/>
    </source>
</evidence>
<keyword evidence="1" id="KW-0472">Membrane</keyword>
<dbReference type="InterPro" id="IPR036396">
    <property type="entry name" value="Cyt_P450_sf"/>
</dbReference>
<dbReference type="GO" id="GO:0016712">
    <property type="term" value="F:oxidoreductase activity, acting on paired donors, with incorporation or reduction of molecular oxygen, reduced flavin or flavoprotein as one donor, and incorporation of one atom of oxygen"/>
    <property type="evidence" value="ECO:0000318"/>
    <property type="project" value="GO_Central"/>
</dbReference>
<proteinExistence type="predicted"/>
<feature type="transmembrane region" description="Helical" evidence="1">
    <location>
        <begin position="103"/>
        <end position="121"/>
    </location>
</feature>
<dbReference type="eggNOG" id="KOG0156">
    <property type="taxonomic scope" value="Eukaryota"/>
</dbReference>
<evidence type="ECO:0000256" key="1">
    <source>
        <dbReference type="SAM" id="Phobius"/>
    </source>
</evidence>
<dbReference type="PANTHER" id="PTHR24299">
    <property type="entry name" value="CYTOCHROME P450 FAMILY 1"/>
    <property type="match status" value="1"/>
</dbReference>
<feature type="transmembrane region" description="Helical" evidence="1">
    <location>
        <begin position="7"/>
        <end position="25"/>
    </location>
</feature>
<dbReference type="Gene3D" id="1.10.630.10">
    <property type="entry name" value="Cytochrome P450"/>
    <property type="match status" value="1"/>
</dbReference>
<reference evidence="3" key="1">
    <citation type="journal article" date="2007" name="Nature">
        <title>The grapevine genome sequence suggests ancestral hexaploidization in major angiosperm phyla.</title>
        <authorList>
            <consortium name="The French-Italian Public Consortium for Grapevine Genome Characterization."/>
            <person name="Jaillon O."/>
            <person name="Aury J.-M."/>
            <person name="Noel B."/>
            <person name="Policriti A."/>
            <person name="Clepet C."/>
            <person name="Casagrande A."/>
            <person name="Choisne N."/>
            <person name="Aubourg S."/>
            <person name="Vitulo N."/>
            <person name="Jubin C."/>
            <person name="Vezzi A."/>
            <person name="Legeai F."/>
            <person name="Hugueney P."/>
            <person name="Dasilva C."/>
            <person name="Horner D."/>
            <person name="Mica E."/>
            <person name="Jublot D."/>
            <person name="Poulain J."/>
            <person name="Bruyere C."/>
            <person name="Billault A."/>
            <person name="Segurens B."/>
            <person name="Gouyvenoux M."/>
            <person name="Ugarte E."/>
            <person name="Cattonaro F."/>
            <person name="Anthouard V."/>
            <person name="Vico V."/>
            <person name="Del Fabbro C."/>
            <person name="Alaux M."/>
            <person name="Di Gaspero G."/>
            <person name="Dumas V."/>
            <person name="Felice N."/>
            <person name="Paillard S."/>
            <person name="Juman I."/>
            <person name="Moroldo M."/>
            <person name="Scalabrin S."/>
            <person name="Canaguier A."/>
            <person name="Le Clainche I."/>
            <person name="Malacrida G."/>
            <person name="Durand E."/>
            <person name="Pesole G."/>
            <person name="Laucou V."/>
            <person name="Chatelet P."/>
            <person name="Merdinoglu D."/>
            <person name="Delledonne M."/>
            <person name="Pezzotti M."/>
            <person name="Lecharny A."/>
            <person name="Scarpelli C."/>
            <person name="Artiguenave F."/>
            <person name="Pe M.E."/>
            <person name="Valle G."/>
            <person name="Morgante M."/>
            <person name="Caboche M."/>
            <person name="Adam-Blondon A.-F."/>
            <person name="Weissenbach J."/>
            <person name="Quetier F."/>
            <person name="Wincker P."/>
        </authorList>
    </citation>
    <scope>NUCLEOTIDE SEQUENCE [LARGE SCALE GENOMIC DNA]</scope>
    <source>
        <strain evidence="3">cv. Pinot noir / PN40024</strain>
    </source>
</reference>
<name>F6HA85_VITVI</name>
<keyword evidence="1" id="KW-1133">Transmembrane helix</keyword>
<dbReference type="InParanoid" id="F6HA85"/>
<dbReference type="PaxDb" id="29760-VIT_06s0009g02910.t01"/>
<dbReference type="SUPFAM" id="SSF48264">
    <property type="entry name" value="Cytochrome P450"/>
    <property type="match status" value="1"/>
</dbReference>
<dbReference type="Proteomes" id="UP000009183">
    <property type="component" value="Chromosome 6"/>
</dbReference>
<evidence type="ECO:0000313" key="2">
    <source>
        <dbReference type="EMBL" id="CCB49077.1"/>
    </source>
</evidence>
<dbReference type="PANTHER" id="PTHR24299:SF31">
    <property type="entry name" value="FLAVONOID 3',5'-HYDROXYLASE 2-LIKE"/>
    <property type="match status" value="1"/>
</dbReference>
<gene>
    <name evidence="2" type="ordered locus">VIT_06s0009g02910</name>
</gene>
<dbReference type="GO" id="GO:0020037">
    <property type="term" value="F:heme binding"/>
    <property type="evidence" value="ECO:0007669"/>
    <property type="project" value="InterPro"/>
</dbReference>
<keyword evidence="3" id="KW-1185">Reference proteome</keyword>
<dbReference type="HOGENOM" id="CLU_1996756_0_0_1"/>
<dbReference type="AlphaFoldDB" id="F6HA85"/>
<keyword evidence="1" id="KW-0812">Transmembrane</keyword>
<protein>
    <submittedName>
        <fullName evidence="2">Uncharacterized protein</fullName>
    </submittedName>
</protein>
<sequence>MAIDTSLLIELAAATLLFFITRFFIRSLLPKSSWKLPPGPKGWPLVGALPLLGNMPHVALAKMAKRYGPVMFLKMGTNSMMSKNKKPPWLAVRRLLDQKTRPSILHILSIFIIQINQAMFWCPSN</sequence>
<feature type="transmembrane region" description="Helical" evidence="1">
    <location>
        <begin position="45"/>
        <end position="64"/>
    </location>
</feature>
<dbReference type="InterPro" id="IPR001128">
    <property type="entry name" value="Cyt_P450"/>
</dbReference>
<organism evidence="2 3">
    <name type="scientific">Vitis vinifera</name>
    <name type="common">Grape</name>
    <dbReference type="NCBI Taxonomy" id="29760"/>
    <lineage>
        <taxon>Eukaryota</taxon>
        <taxon>Viridiplantae</taxon>
        <taxon>Streptophyta</taxon>
        <taxon>Embryophyta</taxon>
        <taxon>Tracheophyta</taxon>
        <taxon>Spermatophyta</taxon>
        <taxon>Magnoliopsida</taxon>
        <taxon>eudicotyledons</taxon>
        <taxon>Gunneridae</taxon>
        <taxon>Pentapetalae</taxon>
        <taxon>rosids</taxon>
        <taxon>Vitales</taxon>
        <taxon>Vitaceae</taxon>
        <taxon>Viteae</taxon>
        <taxon>Vitis</taxon>
    </lineage>
</organism>
<accession>F6HA85</accession>
<dbReference type="EMBL" id="FN595504">
    <property type="protein sequence ID" value="CCB49077.1"/>
    <property type="molecule type" value="Genomic_DNA"/>
</dbReference>